<evidence type="ECO:0000313" key="4">
    <source>
        <dbReference type="Proteomes" id="UP000198538"/>
    </source>
</evidence>
<feature type="chain" id="PRO_5011431710" evidence="1">
    <location>
        <begin position="32"/>
        <end position="503"/>
    </location>
</feature>
<evidence type="ECO:0000256" key="1">
    <source>
        <dbReference type="SAM" id="SignalP"/>
    </source>
</evidence>
<dbReference type="STRING" id="582692.SAMN05720606_10417"/>
<organism evidence="3 4">
    <name type="scientific">Paenibacillus polysaccharolyticus</name>
    <dbReference type="NCBI Taxonomy" id="582692"/>
    <lineage>
        <taxon>Bacteria</taxon>
        <taxon>Bacillati</taxon>
        <taxon>Bacillota</taxon>
        <taxon>Bacilli</taxon>
        <taxon>Bacillales</taxon>
        <taxon>Paenibacillaceae</taxon>
        <taxon>Paenibacillus</taxon>
    </lineage>
</organism>
<dbReference type="EMBL" id="FMVM01000004">
    <property type="protein sequence ID" value="SCY33239.1"/>
    <property type="molecule type" value="Genomic_DNA"/>
</dbReference>
<feature type="domain" description="SLH" evidence="2">
    <location>
        <begin position="37"/>
        <end position="100"/>
    </location>
</feature>
<protein>
    <submittedName>
        <fullName evidence="3">S-layer homology domain-containing protein</fullName>
    </submittedName>
</protein>
<dbReference type="PROSITE" id="PS51272">
    <property type="entry name" value="SLH"/>
    <property type="match status" value="1"/>
</dbReference>
<accession>A0A1G5F1V8</accession>
<dbReference type="Proteomes" id="UP000198538">
    <property type="component" value="Unassembled WGS sequence"/>
</dbReference>
<dbReference type="AlphaFoldDB" id="A0A1G5F1V8"/>
<evidence type="ECO:0000313" key="3">
    <source>
        <dbReference type="EMBL" id="SCY33239.1"/>
    </source>
</evidence>
<keyword evidence="1" id="KW-0732">Signal</keyword>
<reference evidence="4" key="1">
    <citation type="submission" date="2016-10" db="EMBL/GenBank/DDBJ databases">
        <authorList>
            <person name="Varghese N."/>
            <person name="Submissions S."/>
        </authorList>
    </citation>
    <scope>NUCLEOTIDE SEQUENCE [LARGE SCALE GENOMIC DNA]</scope>
    <source>
        <strain evidence="4">BL9</strain>
    </source>
</reference>
<evidence type="ECO:0000259" key="2">
    <source>
        <dbReference type="PROSITE" id="PS51272"/>
    </source>
</evidence>
<gene>
    <name evidence="3" type="ORF">SAMN05720606_10417</name>
</gene>
<dbReference type="Pfam" id="PF00395">
    <property type="entry name" value="SLH"/>
    <property type="match status" value="2"/>
</dbReference>
<keyword evidence="4" id="KW-1185">Reference proteome</keyword>
<dbReference type="InterPro" id="IPR001119">
    <property type="entry name" value="SLH_dom"/>
</dbReference>
<proteinExistence type="predicted"/>
<name>A0A1G5F1V8_9BACL</name>
<dbReference type="RefSeq" id="WP_090917378.1">
    <property type="nucleotide sequence ID" value="NZ_FMVM01000004.1"/>
</dbReference>
<sequence length="503" mass="54342">MNLTARKLVALLTITALGTATLPFTTPQAQAAGFTTSMSATATQLANQQVQAAIKELNRLGIMNGYSDQSMGELRAITRAELASLIYRTFDLQNKTGDSAVTLTDIQANAWYAPYALKAVETGIMQSVDGEFHPQSLVTDAELEEVVSKALKRDVKSVHHWMSAFYEETGSVTRGETAVLLQKAYQAIPSDQARIESIKPLNNMTLVITFDKPLTAEDEVFAKSRTDFAFSGGLTLTNMPRLKTGSVATYIVPTSVQQAGEAYSLTYKGQDAGSFKGSDVKVNMTQVRQVTNDTFEIEALKEKGVVDYGYIISAYSAGRGANAFILNDQEQADGKTYQIISSMQARQVTITPENGEPIIAKYVPFTQSTDGRQEPKFRLPEGQILKPGVSYTVTSEWASIEHASFTAKSFEALVVKSAKVASDSAIEVTLAQDPGDELFSGRSVSLTAPDGHVLTATYKYSSRKGATGVFELANGEKLISGTIYTLNPVGDWSVASSVTVVQQ</sequence>
<feature type="signal peptide" evidence="1">
    <location>
        <begin position="1"/>
        <end position="31"/>
    </location>
</feature>